<dbReference type="InterPro" id="IPR000073">
    <property type="entry name" value="AB_hydrolase_1"/>
</dbReference>
<dbReference type="PANTHER" id="PTHR43689">
    <property type="entry name" value="HYDROLASE"/>
    <property type="match status" value="1"/>
</dbReference>
<keyword evidence="2" id="KW-0378">Hydrolase</keyword>
<dbReference type="SUPFAM" id="SSF53474">
    <property type="entry name" value="alpha/beta-Hydrolases"/>
    <property type="match status" value="1"/>
</dbReference>
<name>A0A124E091_9MYCO</name>
<reference evidence="3" key="2">
    <citation type="submission" date="2016-02" db="EMBL/GenBank/DDBJ databases">
        <title>Draft genome sequence of five rapidly growing Mycobacterium species.</title>
        <authorList>
            <person name="Katahira K."/>
            <person name="Gotou Y."/>
            <person name="Iida K."/>
            <person name="Ogura Y."/>
            <person name="Hayashi T."/>
        </authorList>
    </citation>
    <scope>NUCLEOTIDE SEQUENCE [LARGE SCALE GENOMIC DNA]</scope>
    <source>
        <strain evidence="3">JCM15654</strain>
    </source>
</reference>
<dbReference type="GO" id="GO:0016787">
    <property type="term" value="F:hydrolase activity"/>
    <property type="evidence" value="ECO:0007669"/>
    <property type="project" value="UniProtKB-KW"/>
</dbReference>
<accession>A0A124E091</accession>
<dbReference type="InterPro" id="IPR029058">
    <property type="entry name" value="AB_hydrolase_fold"/>
</dbReference>
<evidence type="ECO:0000313" key="3">
    <source>
        <dbReference type="Proteomes" id="UP000069620"/>
    </source>
</evidence>
<dbReference type="Proteomes" id="UP000069620">
    <property type="component" value="Unassembled WGS sequence"/>
</dbReference>
<evidence type="ECO:0000313" key="2">
    <source>
        <dbReference type="EMBL" id="GAS89763.1"/>
    </source>
</evidence>
<dbReference type="PANTHER" id="PTHR43689:SF8">
    <property type="entry name" value="ALPHA_BETA-HYDROLASES SUPERFAMILY PROTEIN"/>
    <property type="match status" value="1"/>
</dbReference>
<reference evidence="3" key="1">
    <citation type="journal article" date="2016" name="Genome Announc.">
        <title>Draft Genome Sequences of Five Rapidly Growing Mycobacterium Species, M. thermoresistibile, M. fortuitum subsp. acetamidolyticum, M. canariasense, M. brisbanense, and M. novocastrense.</title>
        <authorList>
            <person name="Katahira K."/>
            <person name="Ogura Y."/>
            <person name="Gotoh Y."/>
            <person name="Hayashi T."/>
        </authorList>
    </citation>
    <scope>NUCLEOTIDE SEQUENCE [LARGE SCALE GENOMIC DNA]</scope>
    <source>
        <strain evidence="3">JCM15654</strain>
    </source>
</reference>
<comment type="caution">
    <text evidence="2">The sequence shown here is derived from an EMBL/GenBank/DDBJ whole genome shotgun (WGS) entry which is preliminary data.</text>
</comment>
<dbReference type="Gene3D" id="3.40.50.1820">
    <property type="entry name" value="alpha/beta hydrolase"/>
    <property type="match status" value="1"/>
</dbReference>
<protein>
    <submittedName>
        <fullName evidence="2">Alpha/beta hydrolase fold protein</fullName>
    </submittedName>
</protein>
<dbReference type="EMBL" id="BCSX01000035">
    <property type="protein sequence ID" value="GAS89763.1"/>
    <property type="molecule type" value="Genomic_DNA"/>
</dbReference>
<evidence type="ECO:0000259" key="1">
    <source>
        <dbReference type="Pfam" id="PF00561"/>
    </source>
</evidence>
<dbReference type="RefSeq" id="WP_062830086.1">
    <property type="nucleotide sequence ID" value="NZ_BCSX01000035.1"/>
</dbReference>
<organism evidence="2 3">
    <name type="scientific">Mycolicibacterium brisbanense</name>
    <dbReference type="NCBI Taxonomy" id="146020"/>
    <lineage>
        <taxon>Bacteria</taxon>
        <taxon>Bacillati</taxon>
        <taxon>Actinomycetota</taxon>
        <taxon>Actinomycetes</taxon>
        <taxon>Mycobacteriales</taxon>
        <taxon>Mycobacteriaceae</taxon>
        <taxon>Mycolicibacterium</taxon>
    </lineage>
</organism>
<dbReference type="Pfam" id="PF00561">
    <property type="entry name" value="Abhydrolase_1"/>
    <property type="match status" value="1"/>
</dbReference>
<gene>
    <name evidence="2" type="ORF">RMCB_3859</name>
</gene>
<dbReference type="PRINTS" id="PR00412">
    <property type="entry name" value="EPOXHYDRLASE"/>
</dbReference>
<proteinExistence type="predicted"/>
<feature type="domain" description="AB hydrolase-1" evidence="1">
    <location>
        <begin position="84"/>
        <end position="336"/>
    </location>
</feature>
<sequence>MSDRAPDEHHHRARWLAGAAGLTAIGTVAGASVARSLGRRVLAEDPYAGENFHLLDADRSSVVTTADGVPLAVREVGPLDAPLTVVFAHGFCLQMGAFHFQRARLAEQWGPQVRMVFYDQRGHGQSGTSDPDTYTVEQLGKDLESVLAVTVPRGPVVLVGHSMGGMTVLSHARQFPKRYPSRVVGAALIASAAEGVSRSPLGEILRNPALEGVRFAARYAPKTVHRTRGAARSVIGPILRAASYGDEKISPSVVEFSEQMMHSTPIATLVEFLHALEVHDESAALPVLARVPTLIACGDRDLLTPMEYSEAMAAQLPKSELVIVGGAGHLVQLEEPEVIDDALVGLVQRATPSKLVTLSRRVRERVRPHD</sequence>
<keyword evidence="3" id="KW-1185">Reference proteome</keyword>
<dbReference type="AlphaFoldDB" id="A0A124E091"/>
<dbReference type="InterPro" id="IPR000639">
    <property type="entry name" value="Epox_hydrolase-like"/>
</dbReference>
<dbReference type="STRING" id="146020.RMCB_3859"/>